<evidence type="ECO:0000256" key="2">
    <source>
        <dbReference type="ARBA" id="ARBA00023015"/>
    </source>
</evidence>
<dbReference type="Gene3D" id="1.10.10.10">
    <property type="entry name" value="Winged helix-like DNA-binding domain superfamily/Winged helix DNA-binding domain"/>
    <property type="match status" value="1"/>
</dbReference>
<dbReference type="EMBL" id="CP054836">
    <property type="protein sequence ID" value="QKV17147.1"/>
    <property type="molecule type" value="Genomic_DNA"/>
</dbReference>
<evidence type="ECO:0000256" key="4">
    <source>
        <dbReference type="ARBA" id="ARBA00023163"/>
    </source>
</evidence>
<dbReference type="SUPFAM" id="SSF53850">
    <property type="entry name" value="Periplasmic binding protein-like II"/>
    <property type="match status" value="1"/>
</dbReference>
<comment type="similarity">
    <text evidence="1">Belongs to the LysR transcriptional regulatory family.</text>
</comment>
<dbReference type="InterPro" id="IPR000847">
    <property type="entry name" value="LysR_HTH_N"/>
</dbReference>
<dbReference type="Pfam" id="PF00126">
    <property type="entry name" value="HTH_1"/>
    <property type="match status" value="1"/>
</dbReference>
<dbReference type="AlphaFoldDB" id="A0A6N1VDN3"/>
<dbReference type="Gene3D" id="3.40.190.290">
    <property type="match status" value="1"/>
</dbReference>
<dbReference type="Pfam" id="PF03466">
    <property type="entry name" value="LysR_substrate"/>
    <property type="match status" value="1"/>
</dbReference>
<proteinExistence type="inferred from homology"/>
<dbReference type="Proteomes" id="UP000509367">
    <property type="component" value="Chromosome"/>
</dbReference>
<accession>A0A6N1VDN3</accession>
<keyword evidence="2" id="KW-0805">Transcription regulation</keyword>
<dbReference type="GO" id="GO:0003700">
    <property type="term" value="F:DNA-binding transcription factor activity"/>
    <property type="evidence" value="ECO:0007669"/>
    <property type="project" value="InterPro"/>
</dbReference>
<gene>
    <name evidence="6" type="ORF">HTY61_01035</name>
</gene>
<sequence length="296" mass="32392">MKNELDLAALRAFHSVVSEGSFAAGARRIDAPLSTVSKRIRDLETDLGIRLIERTTRQMRVTAEGEALANRAARLLADADEVRRALSDSGQLPRGHLRIAVPQLLGNLVIGKVAALCRQRFPEITLEFVFADAPPDLIEERFDALIRFGPMEDSTQIARKLLSGAVRLVASPDLPGIDRVKRPEDISGLPVIHVSPPWTHAWQFRSNAESVTIRFEPALSFPSMLAARDAAVAGAGVTMLPRILARPEIEAGRLVRLLPDWTGPEKAMYIVYGARSSVTARLRAFIDLLLEVLGAA</sequence>
<evidence type="ECO:0000259" key="5">
    <source>
        <dbReference type="PROSITE" id="PS50931"/>
    </source>
</evidence>
<evidence type="ECO:0000256" key="3">
    <source>
        <dbReference type="ARBA" id="ARBA00023125"/>
    </source>
</evidence>
<name>A0A6N1VDN3_9HYPH</name>
<dbReference type="CDD" id="cd08422">
    <property type="entry name" value="PBP2_CrgA_like"/>
    <property type="match status" value="1"/>
</dbReference>
<evidence type="ECO:0000256" key="1">
    <source>
        <dbReference type="ARBA" id="ARBA00009437"/>
    </source>
</evidence>
<keyword evidence="3" id="KW-0238">DNA-binding</keyword>
<evidence type="ECO:0000313" key="6">
    <source>
        <dbReference type="EMBL" id="QKV17147.1"/>
    </source>
</evidence>
<reference evidence="6 7" key="1">
    <citation type="submission" date="2020-06" db="EMBL/GenBank/DDBJ databases">
        <title>Oricola thermophila sp. nov. isolated from a tidal sediments.</title>
        <authorList>
            <person name="Kwon K.K."/>
            <person name="Yang S.-H."/>
            <person name="Park M.-J."/>
        </authorList>
    </citation>
    <scope>NUCLEOTIDE SEQUENCE [LARGE SCALE GENOMIC DNA]</scope>
    <source>
        <strain evidence="6 7">MEBiC13590</strain>
    </source>
</reference>
<dbReference type="PROSITE" id="PS50931">
    <property type="entry name" value="HTH_LYSR"/>
    <property type="match status" value="1"/>
</dbReference>
<dbReference type="PANTHER" id="PTHR30537">
    <property type="entry name" value="HTH-TYPE TRANSCRIPTIONAL REGULATOR"/>
    <property type="match status" value="1"/>
</dbReference>
<dbReference type="InterPro" id="IPR036388">
    <property type="entry name" value="WH-like_DNA-bd_sf"/>
</dbReference>
<dbReference type="KEGG" id="orm:HTY61_01035"/>
<dbReference type="FunFam" id="1.10.10.10:FF:000001">
    <property type="entry name" value="LysR family transcriptional regulator"/>
    <property type="match status" value="1"/>
</dbReference>
<dbReference type="RefSeq" id="WP_175275043.1">
    <property type="nucleotide sequence ID" value="NZ_CP054836.1"/>
</dbReference>
<dbReference type="InterPro" id="IPR036390">
    <property type="entry name" value="WH_DNA-bd_sf"/>
</dbReference>
<organism evidence="6 7">
    <name type="scientific">Oricola thermophila</name>
    <dbReference type="NCBI Taxonomy" id="2742145"/>
    <lineage>
        <taxon>Bacteria</taxon>
        <taxon>Pseudomonadati</taxon>
        <taxon>Pseudomonadota</taxon>
        <taxon>Alphaproteobacteria</taxon>
        <taxon>Hyphomicrobiales</taxon>
        <taxon>Ahrensiaceae</taxon>
        <taxon>Oricola</taxon>
    </lineage>
</organism>
<dbReference type="GO" id="GO:0003677">
    <property type="term" value="F:DNA binding"/>
    <property type="evidence" value="ECO:0007669"/>
    <property type="project" value="UniProtKB-KW"/>
</dbReference>
<dbReference type="PANTHER" id="PTHR30537:SF5">
    <property type="entry name" value="HTH-TYPE TRANSCRIPTIONAL ACTIVATOR TTDR-RELATED"/>
    <property type="match status" value="1"/>
</dbReference>
<dbReference type="SUPFAM" id="SSF46785">
    <property type="entry name" value="Winged helix' DNA-binding domain"/>
    <property type="match status" value="1"/>
</dbReference>
<protein>
    <submittedName>
        <fullName evidence="6">LysR family transcriptional regulator</fullName>
    </submittedName>
</protein>
<dbReference type="InterPro" id="IPR058163">
    <property type="entry name" value="LysR-type_TF_proteobact-type"/>
</dbReference>
<dbReference type="InterPro" id="IPR005119">
    <property type="entry name" value="LysR_subst-bd"/>
</dbReference>
<keyword evidence="4" id="KW-0804">Transcription</keyword>
<keyword evidence="7" id="KW-1185">Reference proteome</keyword>
<evidence type="ECO:0000313" key="7">
    <source>
        <dbReference type="Proteomes" id="UP000509367"/>
    </source>
</evidence>
<feature type="domain" description="HTH lysR-type" evidence="5">
    <location>
        <begin position="5"/>
        <end position="62"/>
    </location>
</feature>